<organism evidence="2 3">
    <name type="scientific">Shewanella avicenniae</name>
    <dbReference type="NCBI Taxonomy" id="2814294"/>
    <lineage>
        <taxon>Bacteria</taxon>
        <taxon>Pseudomonadati</taxon>
        <taxon>Pseudomonadota</taxon>
        <taxon>Gammaproteobacteria</taxon>
        <taxon>Alteromonadales</taxon>
        <taxon>Shewanellaceae</taxon>
        <taxon>Shewanella</taxon>
    </lineage>
</organism>
<dbReference type="RefSeq" id="WP_207355877.1">
    <property type="nucleotide sequence ID" value="NZ_CP071503.1"/>
</dbReference>
<proteinExistence type="predicted"/>
<evidence type="ECO:0000256" key="1">
    <source>
        <dbReference type="SAM" id="Phobius"/>
    </source>
</evidence>
<dbReference type="Pfam" id="PF20567">
    <property type="entry name" value="DUF6776"/>
    <property type="match status" value="1"/>
</dbReference>
<feature type="transmembrane region" description="Helical" evidence="1">
    <location>
        <begin position="21"/>
        <end position="43"/>
    </location>
</feature>
<keyword evidence="3" id="KW-1185">Reference proteome</keyword>
<sequence length="265" mass="30398">MARLRRWWHHMQLRERHLRPSSLYLFWLVVVAFSCGAISHFLYSDALPVGGGKYRKLAHQYQQQLEEQANVLARRNLDLSLAQESHKEMQDMFAKQHQRQQELERELSFYRSIMTPEYSVDGVAINSVELLPKAVATDYKLKLVLTQLKKRQQQLKGKAIIKLQGIQAGEETEIPLESVNNGVKLDFSFRYFQVLETDFSLPQGFELQQIAVKVVVPASRWGKGGETEDSFSVPELLNGEKDTGVILEQNSQVIDNLPQQTDVKG</sequence>
<keyword evidence="1" id="KW-0812">Transmembrane</keyword>
<keyword evidence="1" id="KW-1133">Transmembrane helix</keyword>
<evidence type="ECO:0000313" key="3">
    <source>
        <dbReference type="Proteomes" id="UP000662770"/>
    </source>
</evidence>
<evidence type="ECO:0000313" key="2">
    <source>
        <dbReference type="EMBL" id="QSX34678.1"/>
    </source>
</evidence>
<dbReference type="Proteomes" id="UP000662770">
    <property type="component" value="Chromosome"/>
</dbReference>
<name>A0ABX7QV13_9GAMM</name>
<dbReference type="PROSITE" id="PS51257">
    <property type="entry name" value="PROKAR_LIPOPROTEIN"/>
    <property type="match status" value="1"/>
</dbReference>
<reference evidence="2 3" key="1">
    <citation type="submission" date="2021-03" db="EMBL/GenBank/DDBJ databases">
        <title>Novel species identification of genus Shewanella.</title>
        <authorList>
            <person name="Liu G."/>
            <person name="Zhang Q."/>
        </authorList>
    </citation>
    <scope>NUCLEOTIDE SEQUENCE [LARGE SCALE GENOMIC DNA]</scope>
    <source>
        <strain evidence="2 3">FJAT-51800</strain>
    </source>
</reference>
<dbReference type="InterPro" id="IPR046703">
    <property type="entry name" value="DUF6776"/>
</dbReference>
<dbReference type="EMBL" id="CP071503">
    <property type="protein sequence ID" value="QSX34678.1"/>
    <property type="molecule type" value="Genomic_DNA"/>
</dbReference>
<keyword evidence="1" id="KW-0472">Membrane</keyword>
<protein>
    <submittedName>
        <fullName evidence="2">Uncharacterized protein</fullName>
    </submittedName>
</protein>
<accession>A0ABX7QV13</accession>
<gene>
    <name evidence="2" type="ORF">JYB87_05425</name>
</gene>